<dbReference type="Pfam" id="PF07729">
    <property type="entry name" value="FCD"/>
    <property type="match status" value="1"/>
</dbReference>
<dbReference type="SUPFAM" id="SSF46785">
    <property type="entry name" value="Winged helix' DNA-binding domain"/>
    <property type="match status" value="2"/>
</dbReference>
<dbReference type="InterPro" id="IPR011711">
    <property type="entry name" value="GntR_C"/>
</dbReference>
<accession>A0ABP8HJH0</accession>
<dbReference type="InterPro" id="IPR036390">
    <property type="entry name" value="WH_DNA-bd_sf"/>
</dbReference>
<reference evidence="6" key="1">
    <citation type="journal article" date="2019" name="Int. J. Syst. Evol. Microbiol.">
        <title>The Global Catalogue of Microorganisms (GCM) 10K type strain sequencing project: providing services to taxonomists for standard genome sequencing and annotation.</title>
        <authorList>
            <consortium name="The Broad Institute Genomics Platform"/>
            <consortium name="The Broad Institute Genome Sequencing Center for Infectious Disease"/>
            <person name="Wu L."/>
            <person name="Ma J."/>
        </authorList>
    </citation>
    <scope>NUCLEOTIDE SEQUENCE [LARGE SCALE GENOMIC DNA]</scope>
    <source>
        <strain evidence="6">JCM 17666</strain>
    </source>
</reference>
<keyword evidence="1" id="KW-0805">Transcription regulation</keyword>
<evidence type="ECO:0000313" key="5">
    <source>
        <dbReference type="EMBL" id="GAA4340210.1"/>
    </source>
</evidence>
<dbReference type="InterPro" id="IPR008920">
    <property type="entry name" value="TF_FadR/GntR_C"/>
</dbReference>
<keyword evidence="6" id="KW-1185">Reference proteome</keyword>
<dbReference type="SMART" id="SM00895">
    <property type="entry name" value="FCD"/>
    <property type="match status" value="1"/>
</dbReference>
<name>A0ABP8HJH0_9BURK</name>
<evidence type="ECO:0000313" key="6">
    <source>
        <dbReference type="Proteomes" id="UP001501671"/>
    </source>
</evidence>
<evidence type="ECO:0000256" key="3">
    <source>
        <dbReference type="ARBA" id="ARBA00023163"/>
    </source>
</evidence>
<evidence type="ECO:0000256" key="2">
    <source>
        <dbReference type="ARBA" id="ARBA00023125"/>
    </source>
</evidence>
<dbReference type="Proteomes" id="UP001501671">
    <property type="component" value="Unassembled WGS sequence"/>
</dbReference>
<protein>
    <submittedName>
        <fullName evidence="5">GntR family transcriptional regulator</fullName>
    </submittedName>
</protein>
<sequence>MTGAPGRSPATPAERTGLRVLSYALGAQLPAGTPLVAKAIGNELGLSRFPVQRGLAWLRDQGLASQPTGRGFVLAAGPAAIRRVLARAGEASLSTYQIIAQDRLRGVLPKAMTETGLAQRYGLTRAQLSPILKRMAQEGWIRRRPGHGWEFADIIDSPQSLADAYAFRIAIEPAALLAPGFALEQAALERLRAEQAALRDGQLGGRVTSEELFEIGARFHETVVGFSRNPFFVDAIRQVNRLRRLLEYKAMARPADFGEQCLEHLALLDMLERGERRQAAEFLQRHLSIVGKVKQHRLGQQHEPGPMPAAHF</sequence>
<dbReference type="Gene3D" id="1.20.120.530">
    <property type="entry name" value="GntR ligand-binding domain-like"/>
    <property type="match status" value="1"/>
</dbReference>
<organism evidence="5 6">
    <name type="scientific">Pigmentiphaga soli</name>
    <dbReference type="NCBI Taxonomy" id="1007095"/>
    <lineage>
        <taxon>Bacteria</taxon>
        <taxon>Pseudomonadati</taxon>
        <taxon>Pseudomonadota</taxon>
        <taxon>Betaproteobacteria</taxon>
        <taxon>Burkholderiales</taxon>
        <taxon>Alcaligenaceae</taxon>
        <taxon>Pigmentiphaga</taxon>
    </lineage>
</organism>
<dbReference type="PANTHER" id="PTHR43537:SF5">
    <property type="entry name" value="UXU OPERON TRANSCRIPTIONAL REGULATOR"/>
    <property type="match status" value="1"/>
</dbReference>
<gene>
    <name evidence="5" type="ORF">GCM10023144_39620</name>
</gene>
<proteinExistence type="predicted"/>
<dbReference type="PANTHER" id="PTHR43537">
    <property type="entry name" value="TRANSCRIPTIONAL REGULATOR, GNTR FAMILY"/>
    <property type="match status" value="1"/>
</dbReference>
<evidence type="ECO:0000256" key="1">
    <source>
        <dbReference type="ARBA" id="ARBA00023015"/>
    </source>
</evidence>
<evidence type="ECO:0000259" key="4">
    <source>
        <dbReference type="SMART" id="SM00895"/>
    </source>
</evidence>
<dbReference type="SUPFAM" id="SSF48008">
    <property type="entry name" value="GntR ligand-binding domain-like"/>
    <property type="match status" value="1"/>
</dbReference>
<dbReference type="InterPro" id="IPR036388">
    <property type="entry name" value="WH-like_DNA-bd_sf"/>
</dbReference>
<dbReference type="RefSeq" id="WP_345251629.1">
    <property type="nucleotide sequence ID" value="NZ_BAABFO010000025.1"/>
</dbReference>
<dbReference type="Gene3D" id="1.10.10.10">
    <property type="entry name" value="Winged helix-like DNA-binding domain superfamily/Winged helix DNA-binding domain"/>
    <property type="match status" value="2"/>
</dbReference>
<dbReference type="EMBL" id="BAABFO010000025">
    <property type="protein sequence ID" value="GAA4340210.1"/>
    <property type="molecule type" value="Genomic_DNA"/>
</dbReference>
<keyword evidence="3" id="KW-0804">Transcription</keyword>
<comment type="caution">
    <text evidence="5">The sequence shown here is derived from an EMBL/GenBank/DDBJ whole genome shotgun (WGS) entry which is preliminary data.</text>
</comment>
<keyword evidence="2" id="KW-0238">DNA-binding</keyword>
<feature type="domain" description="GntR C-terminal" evidence="4">
    <location>
        <begin position="163"/>
        <end position="289"/>
    </location>
</feature>